<dbReference type="PANTHER" id="PTHR18937">
    <property type="entry name" value="STRUCTURAL MAINTENANCE OF CHROMOSOMES SMC FAMILY MEMBER"/>
    <property type="match status" value="1"/>
</dbReference>
<dbReference type="GeneID" id="5726609"/>
<keyword evidence="4" id="KW-1185">Reference proteome</keyword>
<dbReference type="InParanoid" id="A0A2K3DJ61"/>
<dbReference type="AlphaFoldDB" id="A0A2K3DJ61"/>
<accession>A0A2K3DJ61</accession>
<dbReference type="Proteomes" id="UP000006906">
    <property type="component" value="Chromosome 7"/>
</dbReference>
<evidence type="ECO:0000313" key="3">
    <source>
        <dbReference type="EMBL" id="PNW80572.1"/>
    </source>
</evidence>
<dbReference type="OMA" id="EIGRMRQ"/>
<dbReference type="Gramene" id="PNW80572">
    <property type="protein sequence ID" value="PNW80572"/>
    <property type="gene ID" value="CHLRE_07g323250v5"/>
</dbReference>
<evidence type="ECO:0000256" key="1">
    <source>
        <dbReference type="SAM" id="Coils"/>
    </source>
</evidence>
<feature type="region of interest" description="Disordered" evidence="2">
    <location>
        <begin position="382"/>
        <end position="435"/>
    </location>
</feature>
<reference evidence="3 4" key="1">
    <citation type="journal article" date="2007" name="Science">
        <title>The Chlamydomonas genome reveals the evolution of key animal and plant functions.</title>
        <authorList>
            <person name="Merchant S.S."/>
            <person name="Prochnik S.E."/>
            <person name="Vallon O."/>
            <person name="Harris E.H."/>
            <person name="Karpowicz S.J."/>
            <person name="Witman G.B."/>
            <person name="Terry A."/>
            <person name="Salamov A."/>
            <person name="Fritz-Laylin L.K."/>
            <person name="Marechal-Drouard L."/>
            <person name="Marshall W.F."/>
            <person name="Qu L.H."/>
            <person name="Nelson D.R."/>
            <person name="Sanderfoot A.A."/>
            <person name="Spalding M.H."/>
            <person name="Kapitonov V.V."/>
            <person name="Ren Q."/>
            <person name="Ferris P."/>
            <person name="Lindquist E."/>
            <person name="Shapiro H."/>
            <person name="Lucas S.M."/>
            <person name="Grimwood J."/>
            <person name="Schmutz J."/>
            <person name="Cardol P."/>
            <person name="Cerutti H."/>
            <person name="Chanfreau G."/>
            <person name="Chen C.L."/>
            <person name="Cognat V."/>
            <person name="Croft M.T."/>
            <person name="Dent R."/>
            <person name="Dutcher S."/>
            <person name="Fernandez E."/>
            <person name="Fukuzawa H."/>
            <person name="Gonzalez-Ballester D."/>
            <person name="Gonzalez-Halphen D."/>
            <person name="Hallmann A."/>
            <person name="Hanikenne M."/>
            <person name="Hippler M."/>
            <person name="Inwood W."/>
            <person name="Jabbari K."/>
            <person name="Kalanon M."/>
            <person name="Kuras R."/>
            <person name="Lefebvre P.A."/>
            <person name="Lemaire S.D."/>
            <person name="Lobanov A.V."/>
            <person name="Lohr M."/>
            <person name="Manuell A."/>
            <person name="Meier I."/>
            <person name="Mets L."/>
            <person name="Mittag M."/>
            <person name="Mittelmeier T."/>
            <person name="Moroney J.V."/>
            <person name="Moseley J."/>
            <person name="Napoli C."/>
            <person name="Nedelcu A.M."/>
            <person name="Niyogi K."/>
            <person name="Novoselov S.V."/>
            <person name="Paulsen I.T."/>
            <person name="Pazour G."/>
            <person name="Purton S."/>
            <person name="Ral J.P."/>
            <person name="Riano-Pachon D.M."/>
            <person name="Riekhof W."/>
            <person name="Rymarquis L."/>
            <person name="Schroda M."/>
            <person name="Stern D."/>
            <person name="Umen J."/>
            <person name="Willows R."/>
            <person name="Wilson N."/>
            <person name="Zimmer S.L."/>
            <person name="Allmer J."/>
            <person name="Balk J."/>
            <person name="Bisova K."/>
            <person name="Chen C.J."/>
            <person name="Elias M."/>
            <person name="Gendler K."/>
            <person name="Hauser C."/>
            <person name="Lamb M.R."/>
            <person name="Ledford H."/>
            <person name="Long J.C."/>
            <person name="Minagawa J."/>
            <person name="Page M.D."/>
            <person name="Pan J."/>
            <person name="Pootakham W."/>
            <person name="Roje S."/>
            <person name="Rose A."/>
            <person name="Stahlberg E."/>
            <person name="Terauchi A.M."/>
            <person name="Yang P."/>
            <person name="Ball S."/>
            <person name="Bowler C."/>
            <person name="Dieckmann C.L."/>
            <person name="Gladyshev V.N."/>
            <person name="Green P."/>
            <person name="Jorgensen R."/>
            <person name="Mayfield S."/>
            <person name="Mueller-Roeber B."/>
            <person name="Rajamani S."/>
            <person name="Sayre R.T."/>
            <person name="Brokstein P."/>
            <person name="Dubchak I."/>
            <person name="Goodstein D."/>
            <person name="Hornick L."/>
            <person name="Huang Y.W."/>
            <person name="Jhaveri J."/>
            <person name="Luo Y."/>
            <person name="Martinez D."/>
            <person name="Ngau W.C."/>
            <person name="Otillar B."/>
            <person name="Poliakov A."/>
            <person name="Porter A."/>
            <person name="Szajkowski L."/>
            <person name="Werner G."/>
            <person name="Zhou K."/>
            <person name="Grigoriev I.V."/>
            <person name="Rokhsar D.S."/>
            <person name="Grossman A.R."/>
        </authorList>
    </citation>
    <scope>NUCLEOTIDE SEQUENCE [LARGE SCALE GENOMIC DNA]</scope>
    <source>
        <strain evidence="4">CC-503</strain>
    </source>
</reference>
<feature type="coiled-coil region" evidence="1">
    <location>
        <begin position="20"/>
        <end position="153"/>
    </location>
</feature>
<evidence type="ECO:0000256" key="2">
    <source>
        <dbReference type="SAM" id="MobiDB-lite"/>
    </source>
</evidence>
<dbReference type="RefSeq" id="XP_042922569.1">
    <property type="nucleotide sequence ID" value="XM_043064001.1"/>
</dbReference>
<keyword evidence="1" id="KW-0175">Coiled coil</keyword>
<evidence type="ECO:0000313" key="4">
    <source>
        <dbReference type="Proteomes" id="UP000006906"/>
    </source>
</evidence>
<dbReference type="KEGG" id="cre:CHLRE_07g323250v5"/>
<sequence>MEELERCLEALEGAAGADVLARARGALASARQELELHRESAASRAKSGQDWQALAADKETEVVRLRAEIGRMRQALSSTNTAHSGQADEVAALQAQLDQALALNRAQQRQAVVAAGAAADGPSAELHRLRAELDAASGQLQRAEADLAAQQAAAAARLGEMQDSFIAKITEVRRTHQQQLEQAVAAARAAAASEATATAAKTGPRAGAAAMEQQAAQRLQRAEADAITARQQLEAAQATAAELQAKLSKAQADAEASRSALSSSQFGEKALKARVRDLEGQLAKAQQQLQAAAAPGSGAGPPPPLQAPPAVLAPAPTPPPPASAAPAVDLSMLNMMEGQLGRLSEIIRSREAELGQMRAALQAGLEERRELVQQVEALQGALQQAQAGGGSSGLGSPKSSNSVAGVPLVPGGRGLPHVSPNRPYRTGLTSKPKFK</sequence>
<feature type="compositionally biased region" description="Low complexity" evidence="2">
    <location>
        <begin position="282"/>
        <end position="296"/>
    </location>
</feature>
<protein>
    <submittedName>
        <fullName evidence="3">Uncharacterized protein</fullName>
    </submittedName>
</protein>
<gene>
    <name evidence="3" type="ORF">CHLRE_07g323250v5</name>
</gene>
<dbReference type="OrthoDB" id="539581at2759"/>
<dbReference type="EMBL" id="CM008968">
    <property type="protein sequence ID" value="PNW80572.1"/>
    <property type="molecule type" value="Genomic_DNA"/>
</dbReference>
<proteinExistence type="predicted"/>
<feature type="compositionally biased region" description="Low complexity" evidence="2">
    <location>
        <begin position="403"/>
        <end position="418"/>
    </location>
</feature>
<feature type="region of interest" description="Disordered" evidence="2">
    <location>
        <begin position="282"/>
        <end position="326"/>
    </location>
</feature>
<organism evidence="3 4">
    <name type="scientific">Chlamydomonas reinhardtii</name>
    <name type="common">Chlamydomonas smithii</name>
    <dbReference type="NCBI Taxonomy" id="3055"/>
    <lineage>
        <taxon>Eukaryota</taxon>
        <taxon>Viridiplantae</taxon>
        <taxon>Chlorophyta</taxon>
        <taxon>core chlorophytes</taxon>
        <taxon>Chlorophyceae</taxon>
        <taxon>CS clade</taxon>
        <taxon>Chlamydomonadales</taxon>
        <taxon>Chlamydomonadaceae</taxon>
        <taxon>Chlamydomonas</taxon>
    </lineage>
</organism>
<name>A0A2K3DJ61_CHLRE</name>
<dbReference type="ExpressionAtlas" id="A0A2K3DJ61">
    <property type="expression patterns" value="baseline"/>
</dbReference>